<evidence type="ECO:0000313" key="2">
    <source>
        <dbReference type="EMBL" id="CAF4700013.1"/>
    </source>
</evidence>
<name>A0A820RX95_9BILA</name>
<evidence type="ECO:0000313" key="1">
    <source>
        <dbReference type="EMBL" id="CAF4446421.1"/>
    </source>
</evidence>
<evidence type="ECO:0000313" key="3">
    <source>
        <dbReference type="EMBL" id="CAF4765476.1"/>
    </source>
</evidence>
<dbReference type="EMBL" id="CAJOBJ010141593">
    <property type="protein sequence ID" value="CAF4765476.1"/>
    <property type="molecule type" value="Genomic_DNA"/>
</dbReference>
<organism evidence="1 4">
    <name type="scientific">Rotaria magnacalcarata</name>
    <dbReference type="NCBI Taxonomy" id="392030"/>
    <lineage>
        <taxon>Eukaryota</taxon>
        <taxon>Metazoa</taxon>
        <taxon>Spiralia</taxon>
        <taxon>Gnathifera</taxon>
        <taxon>Rotifera</taxon>
        <taxon>Eurotatoria</taxon>
        <taxon>Bdelloidea</taxon>
        <taxon>Philodinida</taxon>
        <taxon>Philodinidae</taxon>
        <taxon>Rotaria</taxon>
    </lineage>
</organism>
<keyword evidence="4" id="KW-1185">Reference proteome</keyword>
<dbReference type="Proteomes" id="UP000681720">
    <property type="component" value="Unassembled WGS sequence"/>
</dbReference>
<gene>
    <name evidence="3" type="ORF">GIL414_LOCUS45728</name>
    <name evidence="1" type="ORF">OVN521_LOCUS37609</name>
    <name evidence="2" type="ORF">SMN809_LOCUS43013</name>
</gene>
<proteinExistence type="predicted"/>
<dbReference type="EMBL" id="CAJOBG010045736">
    <property type="protein sequence ID" value="CAF4446421.1"/>
    <property type="molecule type" value="Genomic_DNA"/>
</dbReference>
<reference evidence="1" key="1">
    <citation type="submission" date="2021-02" db="EMBL/GenBank/DDBJ databases">
        <authorList>
            <person name="Nowell W R."/>
        </authorList>
    </citation>
    <scope>NUCLEOTIDE SEQUENCE</scope>
</reference>
<evidence type="ECO:0000313" key="4">
    <source>
        <dbReference type="Proteomes" id="UP000663866"/>
    </source>
</evidence>
<dbReference type="AlphaFoldDB" id="A0A820RX95"/>
<accession>A0A820RX95</accession>
<protein>
    <submittedName>
        <fullName evidence="1">Uncharacterized protein</fullName>
    </submittedName>
</protein>
<sequence>MTKRKTSWFPALFGQCILSRNHHLSSQELRKQCANLHNVIDTVQLRRNVQQKESIIQSKRSISCQFTSNPSNHDHRHTTNDQSTWFHQQLMIVEDNDHKPTNQSSKLAIL</sequence>
<dbReference type="EMBL" id="CAJOBI010125676">
    <property type="protein sequence ID" value="CAF4700013.1"/>
    <property type="molecule type" value="Genomic_DNA"/>
</dbReference>
<dbReference type="Proteomes" id="UP000663866">
    <property type="component" value="Unassembled WGS sequence"/>
</dbReference>
<dbReference type="Proteomes" id="UP000676336">
    <property type="component" value="Unassembled WGS sequence"/>
</dbReference>
<comment type="caution">
    <text evidence="1">The sequence shown here is derived from an EMBL/GenBank/DDBJ whole genome shotgun (WGS) entry which is preliminary data.</text>
</comment>